<dbReference type="EMBL" id="SSSN01000007">
    <property type="protein sequence ID" value="THG33939.1"/>
    <property type="molecule type" value="Genomic_DNA"/>
</dbReference>
<name>A0A4S4FT66_9MICO</name>
<reference evidence="3 4" key="1">
    <citation type="submission" date="2019-04" db="EMBL/GenBank/DDBJ databases">
        <authorList>
            <person name="Jiang L."/>
        </authorList>
    </citation>
    <scope>NUCLEOTIDE SEQUENCE [LARGE SCALE GENOMIC DNA]</scope>
    <source>
        <strain evidence="3 4">YIM 131861</strain>
    </source>
</reference>
<dbReference type="RefSeq" id="WP_136424578.1">
    <property type="nucleotide sequence ID" value="NZ_SSSN01000007.1"/>
</dbReference>
<feature type="compositionally biased region" description="Low complexity" evidence="1">
    <location>
        <begin position="30"/>
        <end position="54"/>
    </location>
</feature>
<evidence type="ECO:0000256" key="2">
    <source>
        <dbReference type="SAM" id="Phobius"/>
    </source>
</evidence>
<evidence type="ECO:0000256" key="1">
    <source>
        <dbReference type="SAM" id="MobiDB-lite"/>
    </source>
</evidence>
<feature type="transmembrane region" description="Helical" evidence="2">
    <location>
        <begin position="133"/>
        <end position="157"/>
    </location>
</feature>
<organism evidence="3 4">
    <name type="scientific">Orlajensenia flava</name>
    <dbReference type="NCBI Taxonomy" id="2565934"/>
    <lineage>
        <taxon>Bacteria</taxon>
        <taxon>Bacillati</taxon>
        <taxon>Actinomycetota</taxon>
        <taxon>Actinomycetes</taxon>
        <taxon>Micrococcales</taxon>
        <taxon>Microbacteriaceae</taxon>
        <taxon>Orlajensenia</taxon>
    </lineage>
</organism>
<gene>
    <name evidence="3" type="ORF">E6C70_10925</name>
</gene>
<proteinExistence type="predicted"/>
<keyword evidence="4" id="KW-1185">Reference proteome</keyword>
<evidence type="ECO:0000313" key="4">
    <source>
        <dbReference type="Proteomes" id="UP000307380"/>
    </source>
</evidence>
<dbReference type="OrthoDB" id="3818356at2"/>
<feature type="region of interest" description="Disordered" evidence="1">
    <location>
        <begin position="1"/>
        <end position="81"/>
    </location>
</feature>
<keyword evidence="2" id="KW-0472">Membrane</keyword>
<feature type="compositionally biased region" description="Basic and acidic residues" evidence="1">
    <location>
        <begin position="1"/>
        <end position="11"/>
    </location>
</feature>
<feature type="compositionally biased region" description="Low complexity" evidence="1">
    <location>
        <begin position="12"/>
        <end position="22"/>
    </location>
</feature>
<dbReference type="Proteomes" id="UP000307380">
    <property type="component" value="Unassembled WGS sequence"/>
</dbReference>
<protein>
    <submittedName>
        <fullName evidence="3">Uncharacterized protein</fullName>
    </submittedName>
</protein>
<evidence type="ECO:0000313" key="3">
    <source>
        <dbReference type="EMBL" id="THG33939.1"/>
    </source>
</evidence>
<keyword evidence="2" id="KW-1133">Transmembrane helix</keyword>
<dbReference type="AlphaFoldDB" id="A0A4S4FT66"/>
<keyword evidence="2" id="KW-0812">Transmembrane</keyword>
<sequence length="467" mass="47643">MEPEQGEERDTAPSAAGAPGDDAPGGGSPDTGSPDTGSPDTGSPHSGSPDSGSPYTPPPPSAVKTPGGNADAVPATNPFGITVPVPIVSDRELGIERAGAHAAGAPPRAGALVAGTASLSAAPGTASRTTTPLIAILAWTGVAVLLVAALVSTIGALNRDLYSAHGFVRTYLSALQSGDADMALSLPGVRIDAAGLQTAGLPADAASTLLRGSVVEAPEDIRLVSDTVRGDGHHRVVYSGVYDGKRQQFTFDVVRDGSLAGVFASWRFATSPMGAMTVSVLHDWGFTVNGLTLDTRAHAAANAPASFSNAASYLVLTPGRFDISRTSPLLQAKEQSVVIGAPGTRAVTVDVQPTPTFVSQVQTEINSFLAGCAKQKVLQPTGCPFGTVIDDRVTDAPVWTIVIDPVVTLVPDDTAFQMPETPGTAHVVVGVQSLFDGDDSTVDRDEPFTMGASVTIAADGTLNIQLH</sequence>
<accession>A0A4S4FT66</accession>
<comment type="caution">
    <text evidence="3">The sequence shown here is derived from an EMBL/GenBank/DDBJ whole genome shotgun (WGS) entry which is preliminary data.</text>
</comment>